<dbReference type="InterPro" id="IPR049809">
    <property type="entry name" value="YehF/YfeS-like_WGR"/>
</dbReference>
<accession>A0A8B2NHI5</accession>
<organism evidence="2 3">
    <name type="scientific">Acuticoccus sediminis</name>
    <dbReference type="NCBI Taxonomy" id="2184697"/>
    <lineage>
        <taxon>Bacteria</taxon>
        <taxon>Pseudomonadati</taxon>
        <taxon>Pseudomonadota</taxon>
        <taxon>Alphaproteobacteria</taxon>
        <taxon>Hyphomicrobiales</taxon>
        <taxon>Amorphaceae</taxon>
        <taxon>Acuticoccus</taxon>
    </lineage>
</organism>
<dbReference type="RefSeq" id="WP_111352552.1">
    <property type="nucleotide sequence ID" value="NZ_QHHQ01000014.1"/>
</dbReference>
<keyword evidence="3" id="KW-1185">Reference proteome</keyword>
<feature type="domain" description="WGR" evidence="1">
    <location>
        <begin position="1"/>
        <end position="86"/>
    </location>
</feature>
<comment type="caution">
    <text evidence="2">The sequence shown here is derived from an EMBL/GenBank/DDBJ whole genome shotgun (WGS) entry which is preliminary data.</text>
</comment>
<dbReference type="SMART" id="SM00773">
    <property type="entry name" value="WGR"/>
    <property type="match status" value="1"/>
</dbReference>
<dbReference type="Proteomes" id="UP000249590">
    <property type="component" value="Unassembled WGS sequence"/>
</dbReference>
<gene>
    <name evidence="2" type="ORF">DLJ53_32785</name>
</gene>
<sequence>MTVQLDLFPIDLHLRCIDRSSNKHRFYALSVQRTLFGEWALVREWGRIGVSCRLRRDLYPSAGSAVDALIELSRQKTTRGYRAASD</sequence>
<proteinExistence type="predicted"/>
<dbReference type="CDD" id="cd07996">
    <property type="entry name" value="WGR_MMR_like"/>
    <property type="match status" value="1"/>
</dbReference>
<dbReference type="OrthoDB" id="5801306at2"/>
<evidence type="ECO:0000259" key="1">
    <source>
        <dbReference type="PROSITE" id="PS51977"/>
    </source>
</evidence>
<evidence type="ECO:0000313" key="2">
    <source>
        <dbReference type="EMBL" id="RAH96280.1"/>
    </source>
</evidence>
<evidence type="ECO:0000313" key="3">
    <source>
        <dbReference type="Proteomes" id="UP000249590"/>
    </source>
</evidence>
<dbReference type="AlphaFoldDB" id="A0A8B2NHI5"/>
<dbReference type="InterPro" id="IPR036930">
    <property type="entry name" value="WGR_dom_sf"/>
</dbReference>
<dbReference type="InterPro" id="IPR008893">
    <property type="entry name" value="WGR_domain"/>
</dbReference>
<dbReference type="EMBL" id="QHHQ01000014">
    <property type="protein sequence ID" value="RAH96280.1"/>
    <property type="molecule type" value="Genomic_DNA"/>
</dbReference>
<protein>
    <submittedName>
        <fullName evidence="2">Polymerase</fullName>
    </submittedName>
</protein>
<dbReference type="Gene3D" id="2.20.140.10">
    <property type="entry name" value="WGR domain"/>
    <property type="match status" value="1"/>
</dbReference>
<dbReference type="PROSITE" id="PS51977">
    <property type="entry name" value="WGR"/>
    <property type="match status" value="1"/>
</dbReference>
<dbReference type="SUPFAM" id="SSF142921">
    <property type="entry name" value="WGR domain-like"/>
    <property type="match status" value="1"/>
</dbReference>
<reference evidence="2 3" key="1">
    <citation type="submission" date="2018-05" db="EMBL/GenBank/DDBJ databases">
        <title>Acuticoccus sediminis sp. nov., isolated from deep-sea sediment of Indian Ocean.</title>
        <authorList>
            <person name="Liu X."/>
            <person name="Lai Q."/>
            <person name="Du Y."/>
            <person name="Sun F."/>
            <person name="Zhang X."/>
            <person name="Wang S."/>
            <person name="Shao Z."/>
        </authorList>
    </citation>
    <scope>NUCLEOTIDE SEQUENCE [LARGE SCALE GENOMIC DNA]</scope>
    <source>
        <strain evidence="2 3">PTG4-2</strain>
    </source>
</reference>
<dbReference type="Pfam" id="PF05406">
    <property type="entry name" value="WGR"/>
    <property type="match status" value="1"/>
</dbReference>
<name>A0A8B2NHI5_9HYPH</name>